<reference evidence="3" key="1">
    <citation type="submission" date="2025-08" db="UniProtKB">
        <authorList>
            <consortium name="Ensembl"/>
        </authorList>
    </citation>
    <scope>IDENTIFICATION</scope>
</reference>
<dbReference type="InterPro" id="IPR003599">
    <property type="entry name" value="Ig_sub"/>
</dbReference>
<evidence type="ECO:0000259" key="2">
    <source>
        <dbReference type="PROSITE" id="PS50835"/>
    </source>
</evidence>
<evidence type="ECO:0000313" key="4">
    <source>
        <dbReference type="Proteomes" id="UP000261380"/>
    </source>
</evidence>
<dbReference type="Ensembl" id="ENSXCOT00000019725.1">
    <property type="protein sequence ID" value="ENSXCOP00000019485.1"/>
    <property type="gene ID" value="ENSXCOG00000014637.1"/>
</dbReference>
<dbReference type="InterPro" id="IPR013098">
    <property type="entry name" value="Ig_I-set"/>
</dbReference>
<dbReference type="GO" id="GO:0031430">
    <property type="term" value="C:M band"/>
    <property type="evidence" value="ECO:0007669"/>
    <property type="project" value="TreeGrafter"/>
</dbReference>
<organism evidence="3 4">
    <name type="scientific">Xiphophorus couchianus</name>
    <name type="common">Monterrey platyfish</name>
    <dbReference type="NCBI Taxonomy" id="32473"/>
    <lineage>
        <taxon>Eukaryota</taxon>
        <taxon>Metazoa</taxon>
        <taxon>Chordata</taxon>
        <taxon>Craniata</taxon>
        <taxon>Vertebrata</taxon>
        <taxon>Euteleostomi</taxon>
        <taxon>Actinopterygii</taxon>
        <taxon>Neopterygii</taxon>
        <taxon>Teleostei</taxon>
        <taxon>Neoteleostei</taxon>
        <taxon>Acanthomorphata</taxon>
        <taxon>Ovalentaria</taxon>
        <taxon>Atherinomorphae</taxon>
        <taxon>Cyprinodontiformes</taxon>
        <taxon>Poeciliidae</taxon>
        <taxon>Poeciliinae</taxon>
        <taxon>Xiphophorus</taxon>
    </lineage>
</organism>
<proteinExistence type="predicted"/>
<sequence>MEGEEGCDVSIVARISGCPFPTLTWHKASLAKPEEKAAVQYDQHINKLVTPDKCTLLIQQASRNDSALYSLTASNSLGTVSKDIKLAVLGEFTLEWLPPSTDGGSKVTVKAGESVRMEAALRGKPQPEVKWTKDKAVGDNPRMSYETGSDYSKFLLTKSRRSDTGKYVITATNTAGTFTAYANVNVLDVPGPVRNLRITGIGADKCRVVWDVLCF</sequence>
<dbReference type="PANTHER" id="PTHR14340:SF13">
    <property type="entry name" value="TITIN"/>
    <property type="match status" value="1"/>
</dbReference>
<evidence type="ECO:0000313" key="3">
    <source>
        <dbReference type="Ensembl" id="ENSXCOP00000019485.1"/>
    </source>
</evidence>
<protein>
    <recommendedName>
        <fullName evidence="2">Ig-like domain-containing protein</fullName>
    </recommendedName>
</protein>
<keyword evidence="4" id="KW-1185">Reference proteome</keyword>
<dbReference type="Pfam" id="PF07679">
    <property type="entry name" value="I-set"/>
    <property type="match status" value="2"/>
</dbReference>
<dbReference type="PROSITE" id="PS50835">
    <property type="entry name" value="IG_LIKE"/>
    <property type="match status" value="2"/>
</dbReference>
<dbReference type="SMART" id="SM00408">
    <property type="entry name" value="IGc2"/>
    <property type="match status" value="2"/>
</dbReference>
<dbReference type="GO" id="GO:0048738">
    <property type="term" value="P:cardiac muscle tissue development"/>
    <property type="evidence" value="ECO:0007669"/>
    <property type="project" value="TreeGrafter"/>
</dbReference>
<dbReference type="GO" id="GO:0045214">
    <property type="term" value="P:sarcomere organization"/>
    <property type="evidence" value="ECO:0007669"/>
    <property type="project" value="TreeGrafter"/>
</dbReference>
<dbReference type="FunFam" id="2.60.40.10:FF:001343">
    <property type="entry name" value="titin isoform X1"/>
    <property type="match status" value="1"/>
</dbReference>
<feature type="domain" description="Ig-like" evidence="2">
    <location>
        <begin position="1"/>
        <end position="87"/>
    </location>
</feature>
<dbReference type="PANTHER" id="PTHR14340">
    <property type="entry name" value="MICROFIBRIL-ASSOCIATED GLYCOPROTEIN 3"/>
    <property type="match status" value="1"/>
</dbReference>
<reference evidence="3" key="2">
    <citation type="submission" date="2025-09" db="UniProtKB">
        <authorList>
            <consortium name="Ensembl"/>
        </authorList>
    </citation>
    <scope>IDENTIFICATION</scope>
</reference>
<dbReference type="Proteomes" id="UP000261380">
    <property type="component" value="Unplaced"/>
</dbReference>
<dbReference type="InterPro" id="IPR007110">
    <property type="entry name" value="Ig-like_dom"/>
</dbReference>
<dbReference type="Gene3D" id="2.60.40.10">
    <property type="entry name" value="Immunoglobulins"/>
    <property type="match status" value="2"/>
</dbReference>
<dbReference type="STRING" id="32473.ENSXCOP00000019485"/>
<dbReference type="FunFam" id="2.60.40.10:FF:000002">
    <property type="entry name" value="Titin a"/>
    <property type="match status" value="1"/>
</dbReference>
<accession>A0A3B5M7L7</accession>
<dbReference type="AlphaFoldDB" id="A0A3B5M7L7"/>
<dbReference type="InterPro" id="IPR013783">
    <property type="entry name" value="Ig-like_fold"/>
</dbReference>
<dbReference type="GO" id="GO:0008307">
    <property type="term" value="F:structural constituent of muscle"/>
    <property type="evidence" value="ECO:0007669"/>
    <property type="project" value="TreeGrafter"/>
</dbReference>
<dbReference type="SUPFAM" id="SSF48726">
    <property type="entry name" value="Immunoglobulin"/>
    <property type="match status" value="2"/>
</dbReference>
<name>A0A3B5M7L7_9TELE</name>
<dbReference type="InterPro" id="IPR003598">
    <property type="entry name" value="Ig_sub2"/>
</dbReference>
<dbReference type="InterPro" id="IPR036179">
    <property type="entry name" value="Ig-like_dom_sf"/>
</dbReference>
<dbReference type="GeneTree" id="ENSGT01110000267173"/>
<evidence type="ECO:0000256" key="1">
    <source>
        <dbReference type="ARBA" id="ARBA00023319"/>
    </source>
</evidence>
<keyword evidence="1" id="KW-0393">Immunoglobulin domain</keyword>
<feature type="domain" description="Ig-like" evidence="2">
    <location>
        <begin position="98"/>
        <end position="185"/>
    </location>
</feature>
<dbReference type="SMART" id="SM00409">
    <property type="entry name" value="IG"/>
    <property type="match status" value="2"/>
</dbReference>